<evidence type="ECO:0000313" key="5">
    <source>
        <dbReference type="EMBL" id="PWA42253.1"/>
    </source>
</evidence>
<feature type="signal peptide" evidence="3">
    <location>
        <begin position="1"/>
        <end position="24"/>
    </location>
</feature>
<dbReference type="GO" id="GO:0030247">
    <property type="term" value="F:polysaccharide binding"/>
    <property type="evidence" value="ECO:0007669"/>
    <property type="project" value="InterPro"/>
</dbReference>
<protein>
    <submittedName>
        <fullName evidence="5">Wall-associated receptor kinase</fullName>
    </submittedName>
</protein>
<comment type="subcellular location">
    <subcellularLocation>
        <location evidence="1">Membrane</location>
        <topology evidence="1">Single-pass membrane protein</topology>
    </subcellularLocation>
</comment>
<gene>
    <name evidence="5" type="ORF">CTI12_AA546630</name>
</gene>
<name>A0A2U1KZU0_ARTAN</name>
<organism evidence="5 6">
    <name type="scientific">Artemisia annua</name>
    <name type="common">Sweet wormwood</name>
    <dbReference type="NCBI Taxonomy" id="35608"/>
    <lineage>
        <taxon>Eukaryota</taxon>
        <taxon>Viridiplantae</taxon>
        <taxon>Streptophyta</taxon>
        <taxon>Embryophyta</taxon>
        <taxon>Tracheophyta</taxon>
        <taxon>Spermatophyta</taxon>
        <taxon>Magnoliopsida</taxon>
        <taxon>eudicotyledons</taxon>
        <taxon>Gunneridae</taxon>
        <taxon>Pentapetalae</taxon>
        <taxon>asterids</taxon>
        <taxon>campanulids</taxon>
        <taxon>Asterales</taxon>
        <taxon>Asteraceae</taxon>
        <taxon>Asteroideae</taxon>
        <taxon>Anthemideae</taxon>
        <taxon>Artemisiinae</taxon>
        <taxon>Artemisia</taxon>
    </lineage>
</organism>
<evidence type="ECO:0000256" key="1">
    <source>
        <dbReference type="ARBA" id="ARBA00004167"/>
    </source>
</evidence>
<keyword evidence="5" id="KW-0418">Kinase</keyword>
<keyword evidence="5" id="KW-0675">Receptor</keyword>
<feature type="domain" description="Wall-associated receptor kinase galacturonan-binding" evidence="4">
    <location>
        <begin position="281"/>
        <end position="338"/>
    </location>
</feature>
<keyword evidence="2 3" id="KW-0732">Signal</keyword>
<reference evidence="5 6" key="1">
    <citation type="journal article" date="2018" name="Mol. Plant">
        <title>The genome of Artemisia annua provides insight into the evolution of Asteraceae family and artemisinin biosynthesis.</title>
        <authorList>
            <person name="Shen Q."/>
            <person name="Zhang L."/>
            <person name="Liao Z."/>
            <person name="Wang S."/>
            <person name="Yan T."/>
            <person name="Shi P."/>
            <person name="Liu M."/>
            <person name="Fu X."/>
            <person name="Pan Q."/>
            <person name="Wang Y."/>
            <person name="Lv Z."/>
            <person name="Lu X."/>
            <person name="Zhang F."/>
            <person name="Jiang W."/>
            <person name="Ma Y."/>
            <person name="Chen M."/>
            <person name="Hao X."/>
            <person name="Li L."/>
            <person name="Tang Y."/>
            <person name="Lv G."/>
            <person name="Zhou Y."/>
            <person name="Sun X."/>
            <person name="Brodelius P.E."/>
            <person name="Rose J.K.C."/>
            <person name="Tang K."/>
        </authorList>
    </citation>
    <scope>NUCLEOTIDE SEQUENCE [LARGE SCALE GENOMIC DNA]</scope>
    <source>
        <strain evidence="6">cv. Huhao1</strain>
        <tissue evidence="5">Leaf</tissue>
    </source>
</reference>
<evidence type="ECO:0000256" key="2">
    <source>
        <dbReference type="ARBA" id="ARBA00022729"/>
    </source>
</evidence>
<feature type="domain" description="Wall-associated receptor kinase galacturonan-binding" evidence="4">
    <location>
        <begin position="32"/>
        <end position="89"/>
    </location>
</feature>
<accession>A0A2U1KZU0</accession>
<dbReference type="OrthoDB" id="1661790at2759"/>
<dbReference type="PANTHER" id="PTHR33491">
    <property type="entry name" value="OSJNBA0016N04.9 PROTEIN"/>
    <property type="match status" value="1"/>
</dbReference>
<comment type="caution">
    <text evidence="5">The sequence shown here is derived from an EMBL/GenBank/DDBJ whole genome shotgun (WGS) entry which is preliminary data.</text>
</comment>
<dbReference type="GO" id="GO:0016020">
    <property type="term" value="C:membrane"/>
    <property type="evidence" value="ECO:0007669"/>
    <property type="project" value="UniProtKB-SubCell"/>
</dbReference>
<sequence>MKLVQAYHFLLLVLLLSSTTLGSAQKYAKTGCKDTCGNVRIPFPFGIGANCSLNEWYNVDCNSSTPYLSSLNHLEILRVNLKNQRVTVKMQKFSNCSQTTKSVDLGSSPFLYSQSQNTFVYEGYCGVAVMMGNHGSVLTGCSTTCSNDTTTSGIIDTSNCFGISCCVTDMPQYLESYSMNLTGMERQMGGDGACGSAYLLDNSYTEGSNLSHQSYVPTSLQWIISDGDQDQLSCSGAWDSVVIDLGNGTQMNYRYCYTFSTIEGNPYLTDGYALKYAKQGCKDTCGNNVTIPYPFGIGAKCSVNEWYTVDCNSSKPYLSALNHLEVLGIDLGNQLVTVNMQKFSDCSQVINSVDLGSSPFLYSKSHNKFAYEGSCGSAFMTDNHGSVLTGCSTTCNNDTNTAVIIDTNKCFGINCCQTTIPHYLKSYRLNLMGLESQLGGDRGCGSAFLVAQVLYDEGNFSSQSFAEEGSSSYVSTALLWTLSDHDKDQLTCCEGYGPSPSLKVDLGNGTSMDTWRCSNYNSGNPYLVDGCAENDDPVVTKECARCENRGGYCSRYEIYDVDGLVFDSKFICYGARKISLGVILGIFFSLCL</sequence>
<dbReference type="Proteomes" id="UP000245207">
    <property type="component" value="Unassembled WGS sequence"/>
</dbReference>
<dbReference type="InterPro" id="IPR025287">
    <property type="entry name" value="WAK_GUB"/>
</dbReference>
<dbReference type="EMBL" id="PKPP01012525">
    <property type="protein sequence ID" value="PWA42253.1"/>
    <property type="molecule type" value="Genomic_DNA"/>
</dbReference>
<proteinExistence type="predicted"/>
<evidence type="ECO:0000259" key="4">
    <source>
        <dbReference type="Pfam" id="PF13947"/>
    </source>
</evidence>
<evidence type="ECO:0000256" key="3">
    <source>
        <dbReference type="SAM" id="SignalP"/>
    </source>
</evidence>
<keyword evidence="6" id="KW-1185">Reference proteome</keyword>
<dbReference type="GO" id="GO:0016301">
    <property type="term" value="F:kinase activity"/>
    <property type="evidence" value="ECO:0007669"/>
    <property type="project" value="UniProtKB-KW"/>
</dbReference>
<feature type="chain" id="PRO_5015661893" evidence="3">
    <location>
        <begin position="25"/>
        <end position="592"/>
    </location>
</feature>
<keyword evidence="5" id="KW-0808">Transferase</keyword>
<dbReference type="AlphaFoldDB" id="A0A2U1KZU0"/>
<dbReference type="Pfam" id="PF13947">
    <property type="entry name" value="GUB_WAK_bind"/>
    <property type="match status" value="2"/>
</dbReference>
<evidence type="ECO:0000313" key="6">
    <source>
        <dbReference type="Proteomes" id="UP000245207"/>
    </source>
</evidence>